<keyword evidence="1" id="KW-1133">Transmembrane helix</keyword>
<dbReference type="EMBL" id="CP155618">
    <property type="protein sequence ID" value="XBL13136.1"/>
    <property type="molecule type" value="Genomic_DNA"/>
</dbReference>
<keyword evidence="3" id="KW-1185">Reference proteome</keyword>
<organism evidence="2 3">
    <name type="scientific">Mariniflexile litorale</name>
    <dbReference type="NCBI Taxonomy" id="3045158"/>
    <lineage>
        <taxon>Bacteria</taxon>
        <taxon>Pseudomonadati</taxon>
        <taxon>Bacteroidota</taxon>
        <taxon>Flavobacteriia</taxon>
        <taxon>Flavobacteriales</taxon>
        <taxon>Flavobacteriaceae</taxon>
        <taxon>Mariniflexile</taxon>
    </lineage>
</organism>
<dbReference type="Proteomes" id="UP001224325">
    <property type="component" value="Chromosome"/>
</dbReference>
<gene>
    <name evidence="2" type="ORF">QLS71_012465</name>
</gene>
<evidence type="ECO:0000256" key="1">
    <source>
        <dbReference type="SAM" id="Phobius"/>
    </source>
</evidence>
<feature type="transmembrane region" description="Helical" evidence="1">
    <location>
        <begin position="32"/>
        <end position="50"/>
    </location>
</feature>
<protein>
    <submittedName>
        <fullName evidence="2">Uroporphyrinogen decarboxylase</fullName>
    </submittedName>
</protein>
<keyword evidence="1" id="KW-0472">Membrane</keyword>
<sequence>MEFLGVLYVEWIGYAAMATVLVSFLMKSVNKLRIVNSLGCLLFVFYGIMLEPLSKPIIITNIAIFCINVYYLVKNNNSNK</sequence>
<evidence type="ECO:0000313" key="2">
    <source>
        <dbReference type="EMBL" id="XBL13136.1"/>
    </source>
</evidence>
<name>A0AAU7ECK2_9FLAO</name>
<keyword evidence="1" id="KW-0812">Transmembrane</keyword>
<feature type="transmembrane region" description="Helical" evidence="1">
    <location>
        <begin position="6"/>
        <end position="25"/>
    </location>
</feature>
<proteinExistence type="predicted"/>
<feature type="transmembrane region" description="Helical" evidence="1">
    <location>
        <begin position="56"/>
        <end position="73"/>
    </location>
</feature>
<reference evidence="2" key="1">
    <citation type="submission" date="2024-04" db="EMBL/GenBank/DDBJ databases">
        <title>Mariniflexile litorale, isolated from the shallow sediments of the Sea of Japan.</title>
        <authorList>
            <person name="Romanenko L."/>
            <person name="Isaeva M."/>
        </authorList>
    </citation>
    <scope>NUCLEOTIDE SEQUENCE [LARGE SCALE GENOMIC DNA]</scope>
    <source>
        <strain evidence="2">KMM 9835</strain>
    </source>
</reference>
<dbReference type="RefSeq" id="WP_308990864.1">
    <property type="nucleotide sequence ID" value="NZ_CP155618.1"/>
</dbReference>
<dbReference type="KEGG" id="mlil:QLS71_012465"/>
<dbReference type="AlphaFoldDB" id="A0AAU7ECK2"/>
<evidence type="ECO:0000313" key="3">
    <source>
        <dbReference type="Proteomes" id="UP001224325"/>
    </source>
</evidence>
<accession>A0AAU7ECK2</accession>